<reference evidence="1 2" key="1">
    <citation type="submission" date="2020-08" db="EMBL/GenBank/DDBJ databases">
        <title>Genomic Encyclopedia of Type Strains, Phase IV (KMG-V): Genome sequencing to study the core and pangenomes of soil and plant-associated prokaryotes.</title>
        <authorList>
            <person name="Whitman W."/>
        </authorList>
    </citation>
    <scope>NUCLEOTIDE SEQUENCE [LARGE SCALE GENOMIC DNA]</scope>
    <source>
        <strain evidence="1 2">M8UP14</strain>
    </source>
</reference>
<comment type="caution">
    <text evidence="1">The sequence shown here is derived from an EMBL/GenBank/DDBJ whole genome shotgun (WGS) entry which is preliminary data.</text>
</comment>
<dbReference type="Proteomes" id="UP000540989">
    <property type="component" value="Unassembled WGS sequence"/>
</dbReference>
<name>A0A7W7ZJ95_9BACT</name>
<accession>A0A7W7ZJ95</accession>
<proteinExistence type="predicted"/>
<gene>
    <name evidence="1" type="ORF">HDF16_005499</name>
</gene>
<keyword evidence="2" id="KW-1185">Reference proteome</keyword>
<sequence>MAPIPLDVLDYWRVNSYGYPNPFSGDVKSQEAWVTFESFYDRDGMSYSDLKGYWGSSSAPRRLDPHAVESWKATFEEFGLLYVISRSNAVTVTPGGHQIYQAAKALNREAFVWIGLNLLFRYPVQGPPRGGRRSVAHRSADVLPYRFLFSAMRDLGDYFWWTELERILCRVFSTSQAKRAVAAVGALRMDTSLLKTFELPVENRKGGFYNSLNQIANHAGLNHLVLRQDDTSEHYGPTESRRRHFIDRELLPLVSAALGDRTTLSDCAASALYVDRLPTAPTFTDEQAYFQYLGATVPTLAGVAAASAPQILDLAGDKVLLLKIGEHVERGEQAGNQVSVRGRLWVLCQVARGQRVILSTDTRWSYLVLTKDLINSDTVEVSLRKARPITNIRLIEELFGGEDA</sequence>
<protein>
    <submittedName>
        <fullName evidence="1">Uncharacterized protein</fullName>
    </submittedName>
</protein>
<dbReference type="RefSeq" id="WP_184223261.1">
    <property type="nucleotide sequence ID" value="NZ_JACHIP010000019.1"/>
</dbReference>
<evidence type="ECO:0000313" key="1">
    <source>
        <dbReference type="EMBL" id="MBB5060763.1"/>
    </source>
</evidence>
<dbReference type="AlphaFoldDB" id="A0A7W7ZJ95"/>
<organism evidence="1 2">
    <name type="scientific">Granulicella aggregans</name>
    <dbReference type="NCBI Taxonomy" id="474949"/>
    <lineage>
        <taxon>Bacteria</taxon>
        <taxon>Pseudomonadati</taxon>
        <taxon>Acidobacteriota</taxon>
        <taxon>Terriglobia</taxon>
        <taxon>Terriglobales</taxon>
        <taxon>Acidobacteriaceae</taxon>
        <taxon>Granulicella</taxon>
    </lineage>
</organism>
<dbReference type="EMBL" id="JACHIP010000019">
    <property type="protein sequence ID" value="MBB5060763.1"/>
    <property type="molecule type" value="Genomic_DNA"/>
</dbReference>
<evidence type="ECO:0000313" key="2">
    <source>
        <dbReference type="Proteomes" id="UP000540989"/>
    </source>
</evidence>